<accession>A0A8T0PEA1</accession>
<gene>
    <name evidence="1" type="ORF">PVAP13_8NG313352</name>
</gene>
<name>A0A8T0PEA1_PANVG</name>
<proteinExistence type="predicted"/>
<evidence type="ECO:0000313" key="1">
    <source>
        <dbReference type="EMBL" id="KAG2559238.1"/>
    </source>
</evidence>
<evidence type="ECO:0000313" key="2">
    <source>
        <dbReference type="Proteomes" id="UP000823388"/>
    </source>
</evidence>
<sequence length="38" mass="4416">MYSSNLECAHFSWTIDSLDPIGSKMIYLKTYRAPYEAL</sequence>
<keyword evidence="2" id="KW-1185">Reference proteome</keyword>
<dbReference type="EMBL" id="CM029052">
    <property type="protein sequence ID" value="KAG2559238.1"/>
    <property type="molecule type" value="Genomic_DNA"/>
</dbReference>
<reference evidence="1" key="1">
    <citation type="submission" date="2020-05" db="EMBL/GenBank/DDBJ databases">
        <title>WGS assembly of Panicum virgatum.</title>
        <authorList>
            <person name="Lovell J.T."/>
            <person name="Jenkins J."/>
            <person name="Shu S."/>
            <person name="Juenger T.E."/>
            <person name="Schmutz J."/>
        </authorList>
    </citation>
    <scope>NUCLEOTIDE SEQUENCE</scope>
    <source>
        <strain evidence="1">AP13</strain>
    </source>
</reference>
<comment type="caution">
    <text evidence="1">The sequence shown here is derived from an EMBL/GenBank/DDBJ whole genome shotgun (WGS) entry which is preliminary data.</text>
</comment>
<dbReference type="Proteomes" id="UP000823388">
    <property type="component" value="Chromosome 8N"/>
</dbReference>
<organism evidence="1 2">
    <name type="scientific">Panicum virgatum</name>
    <name type="common">Blackwell switchgrass</name>
    <dbReference type="NCBI Taxonomy" id="38727"/>
    <lineage>
        <taxon>Eukaryota</taxon>
        <taxon>Viridiplantae</taxon>
        <taxon>Streptophyta</taxon>
        <taxon>Embryophyta</taxon>
        <taxon>Tracheophyta</taxon>
        <taxon>Spermatophyta</taxon>
        <taxon>Magnoliopsida</taxon>
        <taxon>Liliopsida</taxon>
        <taxon>Poales</taxon>
        <taxon>Poaceae</taxon>
        <taxon>PACMAD clade</taxon>
        <taxon>Panicoideae</taxon>
        <taxon>Panicodae</taxon>
        <taxon>Paniceae</taxon>
        <taxon>Panicinae</taxon>
        <taxon>Panicum</taxon>
        <taxon>Panicum sect. Hiantes</taxon>
    </lineage>
</organism>
<protein>
    <submittedName>
        <fullName evidence="1">Uncharacterized protein</fullName>
    </submittedName>
</protein>
<dbReference type="AlphaFoldDB" id="A0A8T0PEA1"/>